<gene>
    <name evidence="2" type="ORF">N0V93_000725</name>
</gene>
<organism evidence="2 3">
    <name type="scientific">Gnomoniopsis smithogilvyi</name>
    <dbReference type="NCBI Taxonomy" id="1191159"/>
    <lineage>
        <taxon>Eukaryota</taxon>
        <taxon>Fungi</taxon>
        <taxon>Dikarya</taxon>
        <taxon>Ascomycota</taxon>
        <taxon>Pezizomycotina</taxon>
        <taxon>Sordariomycetes</taxon>
        <taxon>Sordariomycetidae</taxon>
        <taxon>Diaporthales</taxon>
        <taxon>Gnomoniaceae</taxon>
        <taxon>Gnomoniopsis</taxon>
    </lineage>
</organism>
<reference evidence="2" key="1">
    <citation type="submission" date="2022-10" db="EMBL/GenBank/DDBJ databases">
        <title>Tapping the CABI collections for fungal endophytes: first genome assemblies for Collariella, Neodidymelliopsis, Ascochyta clinopodiicola, Didymella pomorum, Didymosphaeria variabile, Neocosmospora piperis and Neocucurbitaria cava.</title>
        <authorList>
            <person name="Hill R."/>
        </authorList>
    </citation>
    <scope>NUCLEOTIDE SEQUENCE</scope>
    <source>
        <strain evidence="2">IMI 355082</strain>
    </source>
</reference>
<dbReference type="PANTHER" id="PTHR37017">
    <property type="entry name" value="AB HYDROLASE-1 DOMAIN-CONTAINING PROTEIN-RELATED"/>
    <property type="match status" value="1"/>
</dbReference>
<dbReference type="InterPro" id="IPR000073">
    <property type="entry name" value="AB_hydrolase_1"/>
</dbReference>
<dbReference type="Pfam" id="PF12697">
    <property type="entry name" value="Abhydrolase_6"/>
    <property type="match status" value="1"/>
</dbReference>
<dbReference type="Gene3D" id="3.40.50.1820">
    <property type="entry name" value="alpha/beta hydrolase"/>
    <property type="match status" value="1"/>
</dbReference>
<dbReference type="InterPro" id="IPR029058">
    <property type="entry name" value="AB_hydrolase_fold"/>
</dbReference>
<comment type="caution">
    <text evidence="2">The sequence shown here is derived from an EMBL/GenBank/DDBJ whole genome shotgun (WGS) entry which is preliminary data.</text>
</comment>
<dbReference type="SUPFAM" id="SSF53474">
    <property type="entry name" value="alpha/beta-Hydrolases"/>
    <property type="match status" value="1"/>
</dbReference>
<evidence type="ECO:0000313" key="2">
    <source>
        <dbReference type="EMBL" id="KAJ4396506.1"/>
    </source>
</evidence>
<name>A0A9W8Z096_9PEZI</name>
<dbReference type="Proteomes" id="UP001140453">
    <property type="component" value="Unassembled WGS sequence"/>
</dbReference>
<sequence>MSTQPTAPEKPTVLIVPGAWQLTTAFVPFIELLNKSGYETEIVKLPSTGGTELPLTGLPEDIAAIRAVLEPLVEAGKNVLLLTHSAGGVSGSGAMKDLDTKTRKSAGLAGGVTRVVYMGAFMIPKGSSLMEMLGGKPLPWMVIEGDRVTGDPELMPQVGLGDLSPEEIQKWSKEMSHTSAALFVGTSQYEPWANGVPCAYIFTKQDGALPFSLQQKMAEQLGPNPLTVEIDSNHCPFLSRPEELLSAINTIASA</sequence>
<evidence type="ECO:0000259" key="1">
    <source>
        <dbReference type="Pfam" id="PF12697"/>
    </source>
</evidence>
<dbReference type="PANTHER" id="PTHR37017:SF13">
    <property type="entry name" value="AB HYDROLASE-1 DOMAIN-CONTAINING PROTEIN"/>
    <property type="match status" value="1"/>
</dbReference>
<proteinExistence type="predicted"/>
<evidence type="ECO:0000313" key="3">
    <source>
        <dbReference type="Proteomes" id="UP001140453"/>
    </source>
</evidence>
<feature type="domain" description="AB hydrolase-1" evidence="1">
    <location>
        <begin position="13"/>
        <end position="245"/>
    </location>
</feature>
<protein>
    <recommendedName>
        <fullName evidence="1">AB hydrolase-1 domain-containing protein</fullName>
    </recommendedName>
</protein>
<dbReference type="AlphaFoldDB" id="A0A9W8Z096"/>
<keyword evidence="3" id="KW-1185">Reference proteome</keyword>
<accession>A0A9W8Z096</accession>
<dbReference type="OrthoDB" id="408373at2759"/>
<dbReference type="InterPro" id="IPR052897">
    <property type="entry name" value="Sec-Metab_Biosynth_Hydrolase"/>
</dbReference>
<dbReference type="EMBL" id="JAPEVB010000001">
    <property type="protein sequence ID" value="KAJ4396506.1"/>
    <property type="molecule type" value="Genomic_DNA"/>
</dbReference>